<dbReference type="GO" id="GO:0005829">
    <property type="term" value="C:cytosol"/>
    <property type="evidence" value="ECO:0007669"/>
    <property type="project" value="TreeGrafter"/>
</dbReference>
<protein>
    <recommendedName>
        <fullName evidence="6">Transcription antitermination protein NusB</fullName>
    </recommendedName>
    <alternativeName>
        <fullName evidence="6">Antitermination factor NusB</fullName>
    </alternativeName>
</protein>
<dbReference type="AlphaFoldDB" id="A0A9D1XDS3"/>
<reference evidence="8" key="1">
    <citation type="journal article" date="2021" name="PeerJ">
        <title>Extensive microbial diversity within the chicken gut microbiome revealed by metagenomics and culture.</title>
        <authorList>
            <person name="Gilroy R."/>
            <person name="Ravi A."/>
            <person name="Getino M."/>
            <person name="Pursley I."/>
            <person name="Horton D.L."/>
            <person name="Alikhan N.F."/>
            <person name="Baker D."/>
            <person name="Gharbi K."/>
            <person name="Hall N."/>
            <person name="Watson M."/>
            <person name="Adriaenssens E.M."/>
            <person name="Foster-Nyarko E."/>
            <person name="Jarju S."/>
            <person name="Secka A."/>
            <person name="Antonio M."/>
            <person name="Oren A."/>
            <person name="Chaudhuri R.R."/>
            <person name="La Ragione R."/>
            <person name="Hildebrand F."/>
            <person name="Pallen M.J."/>
        </authorList>
    </citation>
    <scope>NUCLEOTIDE SEQUENCE</scope>
    <source>
        <strain evidence="8">CHK183-1962</strain>
    </source>
</reference>
<keyword evidence="4 6" id="KW-0805">Transcription regulation</keyword>
<gene>
    <name evidence="6 8" type="primary">nusB</name>
    <name evidence="8" type="ORF">H9734_08325</name>
</gene>
<evidence type="ECO:0000256" key="2">
    <source>
        <dbReference type="ARBA" id="ARBA00022814"/>
    </source>
</evidence>
<dbReference type="InterPro" id="IPR006027">
    <property type="entry name" value="NusB_RsmB_TIM44"/>
</dbReference>
<evidence type="ECO:0000313" key="9">
    <source>
        <dbReference type="Proteomes" id="UP000886890"/>
    </source>
</evidence>
<dbReference type="GO" id="GO:0031564">
    <property type="term" value="P:transcription antitermination"/>
    <property type="evidence" value="ECO:0007669"/>
    <property type="project" value="UniProtKB-KW"/>
</dbReference>
<dbReference type="HAMAP" id="MF_00073">
    <property type="entry name" value="NusB"/>
    <property type="match status" value="1"/>
</dbReference>
<evidence type="ECO:0000256" key="5">
    <source>
        <dbReference type="ARBA" id="ARBA00023163"/>
    </source>
</evidence>
<proteinExistence type="inferred from homology"/>
<keyword evidence="5 6" id="KW-0804">Transcription</keyword>
<comment type="caution">
    <text evidence="8">The sequence shown here is derived from an EMBL/GenBank/DDBJ whole genome shotgun (WGS) entry which is preliminary data.</text>
</comment>
<dbReference type="Gene3D" id="1.10.940.10">
    <property type="entry name" value="NusB-like"/>
    <property type="match status" value="1"/>
</dbReference>
<dbReference type="PANTHER" id="PTHR11078">
    <property type="entry name" value="N UTILIZATION SUBSTANCE PROTEIN B-RELATED"/>
    <property type="match status" value="1"/>
</dbReference>
<evidence type="ECO:0000256" key="3">
    <source>
        <dbReference type="ARBA" id="ARBA00022884"/>
    </source>
</evidence>
<keyword evidence="3 6" id="KW-0694">RNA-binding</keyword>
<organism evidence="8 9">
    <name type="scientific">Candidatus Fusicatenibacter merdavium</name>
    <dbReference type="NCBI Taxonomy" id="2838600"/>
    <lineage>
        <taxon>Bacteria</taxon>
        <taxon>Bacillati</taxon>
        <taxon>Bacillota</taxon>
        <taxon>Clostridia</taxon>
        <taxon>Lachnospirales</taxon>
        <taxon>Lachnospiraceae</taxon>
        <taxon>Fusicatenibacter</taxon>
    </lineage>
</organism>
<dbReference type="GO" id="GO:0003723">
    <property type="term" value="F:RNA binding"/>
    <property type="evidence" value="ECO:0007669"/>
    <property type="project" value="UniProtKB-UniRule"/>
</dbReference>
<dbReference type="NCBIfam" id="TIGR01951">
    <property type="entry name" value="nusB"/>
    <property type="match status" value="1"/>
</dbReference>
<dbReference type="PANTHER" id="PTHR11078:SF3">
    <property type="entry name" value="ANTITERMINATION NUSB DOMAIN-CONTAINING PROTEIN"/>
    <property type="match status" value="1"/>
</dbReference>
<comment type="function">
    <text evidence="6">Involved in transcription antitermination. Required for transcription of ribosomal RNA (rRNA) genes. Binds specifically to the boxA antiterminator sequence of the ribosomal RNA (rrn) operons.</text>
</comment>
<dbReference type="Proteomes" id="UP000886890">
    <property type="component" value="Unassembled WGS sequence"/>
</dbReference>
<evidence type="ECO:0000259" key="7">
    <source>
        <dbReference type="Pfam" id="PF01029"/>
    </source>
</evidence>
<keyword evidence="2 6" id="KW-0889">Transcription antitermination</keyword>
<dbReference type="Pfam" id="PF01029">
    <property type="entry name" value="NusB"/>
    <property type="match status" value="1"/>
</dbReference>
<evidence type="ECO:0000256" key="4">
    <source>
        <dbReference type="ARBA" id="ARBA00023015"/>
    </source>
</evidence>
<evidence type="ECO:0000313" key="8">
    <source>
        <dbReference type="EMBL" id="HIX77582.1"/>
    </source>
</evidence>
<feature type="domain" description="NusB/RsmB/TIM44" evidence="7">
    <location>
        <begin position="5"/>
        <end position="133"/>
    </location>
</feature>
<sequence length="137" mass="15404">MNRSQLRENIFKLLYLSGFNSEDEMGSQMALYFEGQDVVPSGKDQAYIEKKYSKVKEHLEEIDRLLNETSEGWKTSRMGKVDLAILRLAVYEMLFDEDVPVGVAINEAVELGKKFGTDDSSSFINGILGKLAKKADA</sequence>
<reference evidence="8" key="2">
    <citation type="submission" date="2021-04" db="EMBL/GenBank/DDBJ databases">
        <authorList>
            <person name="Gilroy R."/>
        </authorList>
    </citation>
    <scope>NUCLEOTIDE SEQUENCE</scope>
    <source>
        <strain evidence="8">CHK183-1962</strain>
    </source>
</reference>
<evidence type="ECO:0000256" key="6">
    <source>
        <dbReference type="HAMAP-Rule" id="MF_00073"/>
    </source>
</evidence>
<accession>A0A9D1XDS3</accession>
<dbReference type="InterPro" id="IPR035926">
    <property type="entry name" value="NusB-like_sf"/>
</dbReference>
<dbReference type="SUPFAM" id="SSF48013">
    <property type="entry name" value="NusB-like"/>
    <property type="match status" value="1"/>
</dbReference>
<comment type="similarity">
    <text evidence="1 6">Belongs to the NusB family.</text>
</comment>
<dbReference type="InterPro" id="IPR011605">
    <property type="entry name" value="NusB_fam"/>
</dbReference>
<dbReference type="GO" id="GO:0006353">
    <property type="term" value="P:DNA-templated transcription termination"/>
    <property type="evidence" value="ECO:0007669"/>
    <property type="project" value="UniProtKB-UniRule"/>
</dbReference>
<dbReference type="EMBL" id="DXEK01000137">
    <property type="protein sequence ID" value="HIX77582.1"/>
    <property type="molecule type" value="Genomic_DNA"/>
</dbReference>
<evidence type="ECO:0000256" key="1">
    <source>
        <dbReference type="ARBA" id="ARBA00005952"/>
    </source>
</evidence>
<name>A0A9D1XDS3_9FIRM</name>